<feature type="transmembrane region" description="Helical" evidence="7">
    <location>
        <begin position="124"/>
        <end position="150"/>
    </location>
</feature>
<dbReference type="GO" id="GO:0005886">
    <property type="term" value="C:plasma membrane"/>
    <property type="evidence" value="ECO:0007669"/>
    <property type="project" value="TreeGrafter"/>
</dbReference>
<evidence type="ECO:0000313" key="9">
    <source>
        <dbReference type="WBParaSite" id="nRc.2.0.1.t19151-RA"/>
    </source>
</evidence>
<dbReference type="Proteomes" id="UP000887565">
    <property type="component" value="Unplaced"/>
</dbReference>
<organism evidence="8 9">
    <name type="scientific">Romanomermis culicivorax</name>
    <name type="common">Nematode worm</name>
    <dbReference type="NCBI Taxonomy" id="13658"/>
    <lineage>
        <taxon>Eukaryota</taxon>
        <taxon>Metazoa</taxon>
        <taxon>Ecdysozoa</taxon>
        <taxon>Nematoda</taxon>
        <taxon>Enoplea</taxon>
        <taxon>Dorylaimia</taxon>
        <taxon>Mermithida</taxon>
        <taxon>Mermithoidea</taxon>
        <taxon>Mermithidae</taxon>
        <taxon>Romanomermis</taxon>
    </lineage>
</organism>
<dbReference type="OMA" id="FIMNTIC"/>
<keyword evidence="5 7" id="KW-0472">Membrane</keyword>
<feature type="transmembrane region" description="Helical" evidence="7">
    <location>
        <begin position="88"/>
        <end position="112"/>
    </location>
</feature>
<evidence type="ECO:0000256" key="2">
    <source>
        <dbReference type="ARBA" id="ARBA00006772"/>
    </source>
</evidence>
<evidence type="ECO:0000313" key="8">
    <source>
        <dbReference type="Proteomes" id="UP000887565"/>
    </source>
</evidence>
<feature type="transmembrane region" description="Helical" evidence="7">
    <location>
        <begin position="381"/>
        <end position="403"/>
    </location>
</feature>
<dbReference type="PANTHER" id="PTHR10283:SF82">
    <property type="entry name" value="SOLUTE CARRIER FAMILY 13 MEMBER 2"/>
    <property type="match status" value="1"/>
</dbReference>
<comment type="similarity">
    <text evidence="2">Belongs to the SLC13A/DASS transporter (TC 2.A.47) family. NADC subfamily.</text>
</comment>
<name>A0A915IY71_ROMCU</name>
<dbReference type="PANTHER" id="PTHR10283">
    <property type="entry name" value="SOLUTE CARRIER FAMILY 13 MEMBER"/>
    <property type="match status" value="1"/>
</dbReference>
<feature type="transmembrane region" description="Helical" evidence="7">
    <location>
        <begin position="184"/>
        <end position="204"/>
    </location>
</feature>
<keyword evidence="8" id="KW-1185">Reference proteome</keyword>
<evidence type="ECO:0000256" key="7">
    <source>
        <dbReference type="SAM" id="Phobius"/>
    </source>
</evidence>
<evidence type="ECO:0000256" key="6">
    <source>
        <dbReference type="SAM" id="MobiDB-lite"/>
    </source>
</evidence>
<dbReference type="Pfam" id="PF00939">
    <property type="entry name" value="Na_sulph_symp"/>
    <property type="match status" value="1"/>
</dbReference>
<dbReference type="AlphaFoldDB" id="A0A915IY71"/>
<evidence type="ECO:0000256" key="1">
    <source>
        <dbReference type="ARBA" id="ARBA00004141"/>
    </source>
</evidence>
<keyword evidence="3 7" id="KW-0812">Transmembrane</keyword>
<proteinExistence type="inferred from homology"/>
<evidence type="ECO:0000256" key="3">
    <source>
        <dbReference type="ARBA" id="ARBA00022692"/>
    </source>
</evidence>
<protein>
    <submittedName>
        <fullName evidence="9">Solute carrier family 13 member 5</fullName>
    </submittedName>
</protein>
<dbReference type="WBParaSite" id="nRc.2.0.1.t19151-RA">
    <property type="protein sequence ID" value="nRc.2.0.1.t19151-RA"/>
    <property type="gene ID" value="nRc.2.0.1.g19151"/>
</dbReference>
<dbReference type="GO" id="GO:0015141">
    <property type="term" value="F:succinate transmembrane transporter activity"/>
    <property type="evidence" value="ECO:0007669"/>
    <property type="project" value="TreeGrafter"/>
</dbReference>
<reference evidence="9" key="1">
    <citation type="submission" date="2022-11" db="UniProtKB">
        <authorList>
            <consortium name="WormBaseParasite"/>
        </authorList>
    </citation>
    <scope>IDENTIFICATION</scope>
</reference>
<feature type="region of interest" description="Disordered" evidence="6">
    <location>
        <begin position="1"/>
        <end position="46"/>
    </location>
</feature>
<feature type="compositionally biased region" description="Basic and acidic residues" evidence="6">
    <location>
        <begin position="28"/>
        <end position="40"/>
    </location>
</feature>
<evidence type="ECO:0000256" key="5">
    <source>
        <dbReference type="ARBA" id="ARBA00023136"/>
    </source>
</evidence>
<feature type="transmembrane region" description="Helical" evidence="7">
    <location>
        <begin position="351"/>
        <end position="374"/>
    </location>
</feature>
<sequence>TSQEKTATDATPEHHSNDSQPTPPSTPKEPEVKKSSDRKSATTAAKTSVKVNLANDQTTTTCNPIKLTPTALNREELIICKMMIISTCYASSIGGIGTITGTPPNIIVFGFVEKTYGKETGLTYLSWILFALPIVVLNTIFCWMVLWIYFLGFMSYSKNSGQSSVTDVIRHHYDKLGKMKYQEWTVAGLFFGLVLLWIFHSPQFMPGWADFFPAKYVSGATPAIFAGFLLFALPKEMPDCRGSKEALMSWKWMQSKLPWDMILLMGGGFAMADGVEKSGLSVQIGNYLNYLVDMKAFLICSVVVITASLTTEFTNNSAIVTIFTPIVNALAQQAKLNPLYLILSCGLSVSYAFMLPVGTPANAIVFGLGLITVLDMIKVGFFMNIVTAVITIIAMNTWSWLIFGFGNFPDWASKNATDVVVSDKLVHTTLVSNSSF</sequence>
<accession>A0A915IY71</accession>
<evidence type="ECO:0000256" key="4">
    <source>
        <dbReference type="ARBA" id="ARBA00022989"/>
    </source>
</evidence>
<feature type="transmembrane region" description="Helical" evidence="7">
    <location>
        <begin position="216"/>
        <end position="234"/>
    </location>
</feature>
<comment type="subcellular location">
    <subcellularLocation>
        <location evidence="1">Membrane</location>
        <topology evidence="1">Multi-pass membrane protein</topology>
    </subcellularLocation>
</comment>
<dbReference type="GO" id="GO:0015137">
    <property type="term" value="F:citrate transmembrane transporter activity"/>
    <property type="evidence" value="ECO:0007669"/>
    <property type="project" value="TreeGrafter"/>
</dbReference>
<dbReference type="InterPro" id="IPR001898">
    <property type="entry name" value="SLC13A/DASS"/>
</dbReference>
<feature type="transmembrane region" description="Helical" evidence="7">
    <location>
        <begin position="287"/>
        <end position="306"/>
    </location>
</feature>
<keyword evidence="4 7" id="KW-1133">Transmembrane helix</keyword>